<dbReference type="Gene3D" id="6.20.130.10">
    <property type="match status" value="1"/>
</dbReference>
<evidence type="ECO:0000259" key="1">
    <source>
        <dbReference type="Pfam" id="PF21492"/>
    </source>
</evidence>
<comment type="caution">
    <text evidence="2">The sequence shown here is derived from an EMBL/GenBank/DDBJ whole genome shotgun (WGS) entry which is preliminary data.</text>
</comment>
<dbReference type="OrthoDB" id="5587740at2759"/>
<dbReference type="Proteomes" id="UP000790833">
    <property type="component" value="Unassembled WGS sequence"/>
</dbReference>
<dbReference type="InterPro" id="IPR048874">
    <property type="entry name" value="Ribosomal_bL31m_N"/>
</dbReference>
<name>A0A9P7VE59_9ASCO</name>
<protein>
    <recommendedName>
        <fullName evidence="1">Ribosomal protein bL31m N-terminal domain-containing protein</fullName>
    </recommendedName>
</protein>
<dbReference type="Pfam" id="PF21492">
    <property type="entry name" value="bL31_N"/>
    <property type="match status" value="1"/>
</dbReference>
<sequence length="168" mass="18758">MYASGRSGTRCVRLAQTFIRGKAKVAMAGEVDLSNKRIMRKIAPGKARPAIFHQFETLVELSDGSVVKRRSQAPKDEIRMITDQRNHPLWNPFRSDLNVVDPNATGRRSRFQAKYAEFSNDASAPIEEGEPVSNKPKASEDFLELLGQNAKEVQKGGQIFNRKAASKK</sequence>
<gene>
    <name evidence="2" type="ORF">KQ657_000159</name>
</gene>
<evidence type="ECO:0000313" key="2">
    <source>
        <dbReference type="EMBL" id="KAG7196147.1"/>
    </source>
</evidence>
<organism evidence="2 3">
    <name type="scientific">Scheffersomyces spartinae</name>
    <dbReference type="NCBI Taxonomy" id="45513"/>
    <lineage>
        <taxon>Eukaryota</taxon>
        <taxon>Fungi</taxon>
        <taxon>Dikarya</taxon>
        <taxon>Ascomycota</taxon>
        <taxon>Saccharomycotina</taxon>
        <taxon>Pichiomycetes</taxon>
        <taxon>Debaryomycetaceae</taxon>
        <taxon>Scheffersomyces</taxon>
    </lineage>
</organism>
<dbReference type="GeneID" id="66113533"/>
<dbReference type="RefSeq" id="XP_043051692.1">
    <property type="nucleotide sequence ID" value="XM_043191015.1"/>
</dbReference>
<proteinExistence type="predicted"/>
<dbReference type="GO" id="GO:0032543">
    <property type="term" value="P:mitochondrial translation"/>
    <property type="evidence" value="ECO:0007669"/>
    <property type="project" value="InterPro"/>
</dbReference>
<dbReference type="GO" id="GO:0005762">
    <property type="term" value="C:mitochondrial large ribosomal subunit"/>
    <property type="evidence" value="ECO:0007669"/>
    <property type="project" value="InterPro"/>
</dbReference>
<reference evidence="2" key="1">
    <citation type="submission" date="2021-03" db="EMBL/GenBank/DDBJ databases">
        <authorList>
            <person name="Palmer J.M."/>
        </authorList>
    </citation>
    <scope>NUCLEOTIDE SEQUENCE</scope>
    <source>
        <strain evidence="2">ARV_011</strain>
    </source>
</reference>
<keyword evidence="3" id="KW-1185">Reference proteome</keyword>
<dbReference type="AlphaFoldDB" id="A0A9P7VE59"/>
<dbReference type="GO" id="GO:0003735">
    <property type="term" value="F:structural constituent of ribosome"/>
    <property type="evidence" value="ECO:0007669"/>
    <property type="project" value="InterPro"/>
</dbReference>
<dbReference type="InterPro" id="IPR034600">
    <property type="entry name" value="Ribosomal_bL31m"/>
</dbReference>
<dbReference type="PANTHER" id="PTHR28174">
    <property type="entry name" value="54S RIBOSOMAL PROTEIN L36, MITOCHONDRIAL"/>
    <property type="match status" value="1"/>
</dbReference>
<dbReference type="EMBL" id="JAHMUF010000001">
    <property type="protein sequence ID" value="KAG7196147.1"/>
    <property type="molecule type" value="Genomic_DNA"/>
</dbReference>
<feature type="domain" description="Ribosomal protein bL31m N-terminal" evidence="1">
    <location>
        <begin position="35"/>
        <end position="92"/>
    </location>
</feature>
<dbReference type="PANTHER" id="PTHR28174:SF1">
    <property type="entry name" value="LARGE RIBOSOMAL SUBUNIT PROTEIN BL31M"/>
    <property type="match status" value="1"/>
</dbReference>
<accession>A0A9P7VE59</accession>
<evidence type="ECO:0000313" key="3">
    <source>
        <dbReference type="Proteomes" id="UP000790833"/>
    </source>
</evidence>